<evidence type="ECO:0000313" key="2">
    <source>
        <dbReference type="EMBL" id="KAK0709576.1"/>
    </source>
</evidence>
<keyword evidence="3" id="KW-1185">Reference proteome</keyword>
<feature type="region of interest" description="Disordered" evidence="1">
    <location>
        <begin position="131"/>
        <end position="163"/>
    </location>
</feature>
<sequence length="435" mass="47022">MEVLPAATPSPGPPSEIRTPPAPRHGYSDHYNPYTPRKSERKSLRIEQRIANRTPSPNFSSRHHSDHRFSLGSPKSHKQNPATMASPATSPRKRRVPALDSSRRASGTLAPDGSAHAATALGLEVHNKSIQRGRAGASTSHDMLITPAKTPQPPPTEKSKAKIKAVARNLFSDSEVMPTSKKTRTSKYVLDSFSVADDVDEPVQIYTDSHERIPEVDRSAENPFFGDHVPAAPEPARRRSKRQTVAIPGEGSVTVDEAVGRNDGILVSFRGKKQFRKFARGDESDQAEGGLESVVERSKPLSANSVTPRLLFPTSKADKHSEMNLEDEEADTDIEDHVLAGTENDPATPMELVNEAPGTPKAPRFAPASPPTTARTTRFGAKKSAETTPMKPKSSAHGKRGAFDSWRRVKGGSDGQSSKRAGDALPGAATKRTRA</sequence>
<feature type="compositionally biased region" description="Low complexity" evidence="1">
    <location>
        <begin position="362"/>
        <end position="379"/>
    </location>
</feature>
<reference evidence="2" key="1">
    <citation type="submission" date="2023-06" db="EMBL/GenBank/DDBJ databases">
        <title>Genome-scale phylogeny and comparative genomics of the fungal order Sordariales.</title>
        <authorList>
            <consortium name="Lawrence Berkeley National Laboratory"/>
            <person name="Hensen N."/>
            <person name="Bonometti L."/>
            <person name="Westerberg I."/>
            <person name="Brannstrom I.O."/>
            <person name="Guillou S."/>
            <person name="Cros-Aarteil S."/>
            <person name="Calhoun S."/>
            <person name="Haridas S."/>
            <person name="Kuo A."/>
            <person name="Mondo S."/>
            <person name="Pangilinan J."/>
            <person name="Riley R."/>
            <person name="LaButti K."/>
            <person name="Andreopoulos B."/>
            <person name="Lipzen A."/>
            <person name="Chen C."/>
            <person name="Yanf M."/>
            <person name="Daum C."/>
            <person name="Ng V."/>
            <person name="Clum A."/>
            <person name="Steindorff A."/>
            <person name="Ohm R."/>
            <person name="Martin F."/>
            <person name="Silar P."/>
            <person name="Natvig D."/>
            <person name="Lalanne C."/>
            <person name="Gautier V."/>
            <person name="Ament-velasquez S.L."/>
            <person name="Kruys A."/>
            <person name="Hutchinson M.I."/>
            <person name="Powell A.J."/>
            <person name="Barry K."/>
            <person name="Miller A.N."/>
            <person name="Grigoriev I.V."/>
            <person name="Debuchy R."/>
            <person name="Gladieux P."/>
            <person name="Thoren M.H."/>
            <person name="Johannesson H."/>
        </authorList>
    </citation>
    <scope>NUCLEOTIDE SEQUENCE</scope>
    <source>
        <strain evidence="2">SMH2392-1A</strain>
    </source>
</reference>
<name>A0AA40A5J9_9PEZI</name>
<feature type="compositionally biased region" description="Basic and acidic residues" evidence="1">
    <location>
        <begin position="37"/>
        <end position="50"/>
    </location>
</feature>
<feature type="region of interest" description="Disordered" evidence="1">
    <location>
        <begin position="280"/>
        <end position="435"/>
    </location>
</feature>
<dbReference type="GeneID" id="85327463"/>
<accession>A0AA40A5J9</accession>
<dbReference type="Proteomes" id="UP001172101">
    <property type="component" value="Unassembled WGS sequence"/>
</dbReference>
<evidence type="ECO:0000256" key="1">
    <source>
        <dbReference type="SAM" id="MobiDB-lite"/>
    </source>
</evidence>
<organism evidence="2 3">
    <name type="scientific">Lasiosphaeria miniovina</name>
    <dbReference type="NCBI Taxonomy" id="1954250"/>
    <lineage>
        <taxon>Eukaryota</taxon>
        <taxon>Fungi</taxon>
        <taxon>Dikarya</taxon>
        <taxon>Ascomycota</taxon>
        <taxon>Pezizomycotina</taxon>
        <taxon>Sordariomycetes</taxon>
        <taxon>Sordariomycetidae</taxon>
        <taxon>Sordariales</taxon>
        <taxon>Lasiosphaeriaceae</taxon>
        <taxon>Lasiosphaeria</taxon>
    </lineage>
</organism>
<dbReference type="EMBL" id="JAUIRO010000006">
    <property type="protein sequence ID" value="KAK0709576.1"/>
    <property type="molecule type" value="Genomic_DNA"/>
</dbReference>
<protein>
    <submittedName>
        <fullName evidence="2">Uncharacterized protein</fullName>
    </submittedName>
</protein>
<comment type="caution">
    <text evidence="2">The sequence shown here is derived from an EMBL/GenBank/DDBJ whole genome shotgun (WGS) entry which is preliminary data.</text>
</comment>
<proteinExistence type="predicted"/>
<dbReference type="AlphaFoldDB" id="A0AA40A5J9"/>
<dbReference type="RefSeq" id="XP_060292880.1">
    <property type="nucleotide sequence ID" value="XM_060444193.1"/>
</dbReference>
<feature type="compositionally biased region" description="Polar residues" evidence="1">
    <location>
        <begin position="79"/>
        <end position="89"/>
    </location>
</feature>
<gene>
    <name evidence="2" type="ORF">B0T26DRAFT_742972</name>
</gene>
<evidence type="ECO:0000313" key="3">
    <source>
        <dbReference type="Proteomes" id="UP001172101"/>
    </source>
</evidence>
<feature type="compositionally biased region" description="Acidic residues" evidence="1">
    <location>
        <begin position="324"/>
        <end position="334"/>
    </location>
</feature>
<feature type="region of interest" description="Disordered" evidence="1">
    <location>
        <begin position="1"/>
        <end position="114"/>
    </location>
</feature>
<feature type="region of interest" description="Disordered" evidence="1">
    <location>
        <begin position="207"/>
        <end position="244"/>
    </location>
</feature>
<feature type="compositionally biased region" description="Basic and acidic residues" evidence="1">
    <location>
        <begin position="208"/>
        <end position="220"/>
    </location>
</feature>